<dbReference type="InterPro" id="IPR037925">
    <property type="entry name" value="FlgE/F/G-like"/>
</dbReference>
<dbReference type="GO" id="GO:0071978">
    <property type="term" value="P:bacterial-type flagellum-dependent swarming motility"/>
    <property type="evidence" value="ECO:0007669"/>
    <property type="project" value="TreeGrafter"/>
</dbReference>
<proteinExistence type="inferred from homology"/>
<comment type="caution">
    <text evidence="6">The sequence shown here is derived from an EMBL/GenBank/DDBJ whole genome shotgun (WGS) entry which is preliminary data.</text>
</comment>
<keyword evidence="7" id="KW-1185">Reference proteome</keyword>
<organism evidence="6 7">
    <name type="scientific">Ligilactobacillus ubinensis</name>
    <dbReference type="NCBI Taxonomy" id="2876789"/>
    <lineage>
        <taxon>Bacteria</taxon>
        <taxon>Bacillati</taxon>
        <taxon>Bacillota</taxon>
        <taxon>Bacilli</taxon>
        <taxon>Lactobacillales</taxon>
        <taxon>Lactobacillaceae</taxon>
        <taxon>Ligilactobacillus</taxon>
    </lineage>
</organism>
<dbReference type="PROSITE" id="PS00588">
    <property type="entry name" value="FLAGELLA_BB_ROD"/>
    <property type="match status" value="1"/>
</dbReference>
<dbReference type="Pfam" id="PF06429">
    <property type="entry name" value="Flg_bbr_C"/>
    <property type="match status" value="1"/>
</dbReference>
<dbReference type="InterPro" id="IPR020013">
    <property type="entry name" value="Flagellar_FlgE/F/G"/>
</dbReference>
<dbReference type="EMBL" id="JAIULA010000003">
    <property type="protein sequence ID" value="MCP0886234.1"/>
    <property type="molecule type" value="Genomic_DNA"/>
</dbReference>
<keyword evidence="2" id="KW-0975">Bacterial flagellum</keyword>
<dbReference type="AlphaFoldDB" id="A0A9X2FHI7"/>
<dbReference type="Pfam" id="PF00460">
    <property type="entry name" value="Flg_bb_rod"/>
    <property type="match status" value="1"/>
</dbReference>
<dbReference type="InterPro" id="IPR019776">
    <property type="entry name" value="Flagellar_basal_body_rod_CS"/>
</dbReference>
<dbReference type="Proteomes" id="UP001139006">
    <property type="component" value="Unassembled WGS sequence"/>
</dbReference>
<evidence type="ECO:0000256" key="1">
    <source>
        <dbReference type="ARBA" id="ARBA00009677"/>
    </source>
</evidence>
<keyword evidence="6" id="KW-0969">Cilium</keyword>
<dbReference type="InterPro" id="IPR053967">
    <property type="entry name" value="LlgE_F_G-like_D1"/>
</dbReference>
<feature type="domain" description="Flagellar basal body rod protein N-terminal" evidence="3">
    <location>
        <begin position="9"/>
        <end position="37"/>
    </location>
</feature>
<accession>A0A9X2FHI7</accession>
<evidence type="ECO:0000259" key="5">
    <source>
        <dbReference type="Pfam" id="PF22692"/>
    </source>
</evidence>
<evidence type="ECO:0000313" key="6">
    <source>
        <dbReference type="EMBL" id="MCP0886234.1"/>
    </source>
</evidence>
<comment type="similarity">
    <text evidence="1 2">Belongs to the flagella basal body rod proteins family.</text>
</comment>
<gene>
    <name evidence="6" type="ORF">LB941_02640</name>
</gene>
<comment type="subcellular location">
    <subcellularLocation>
        <location evidence="2">Bacterial flagellum basal body</location>
    </subcellularLocation>
</comment>
<dbReference type="InterPro" id="IPR001444">
    <property type="entry name" value="Flag_bb_rod_N"/>
</dbReference>
<dbReference type="RefSeq" id="WP_253359242.1">
    <property type="nucleotide sequence ID" value="NZ_JAIULA010000003.1"/>
</dbReference>
<dbReference type="SUPFAM" id="SSF117143">
    <property type="entry name" value="Flagellar hook protein flgE"/>
    <property type="match status" value="1"/>
</dbReference>
<dbReference type="InterPro" id="IPR010930">
    <property type="entry name" value="Flg_bb/hook_C_dom"/>
</dbReference>
<dbReference type="PANTHER" id="PTHR30435">
    <property type="entry name" value="FLAGELLAR PROTEIN"/>
    <property type="match status" value="1"/>
</dbReference>
<evidence type="ECO:0000256" key="2">
    <source>
        <dbReference type="RuleBase" id="RU362116"/>
    </source>
</evidence>
<feature type="domain" description="Flagellar basal-body/hook protein C-terminal" evidence="4">
    <location>
        <begin position="211"/>
        <end position="255"/>
    </location>
</feature>
<dbReference type="PANTHER" id="PTHR30435:SF19">
    <property type="entry name" value="FLAGELLAR BASAL-BODY ROD PROTEIN FLGG"/>
    <property type="match status" value="1"/>
</dbReference>
<protein>
    <submittedName>
        <fullName evidence="6">Flagellar hook basal-body protein</fullName>
    </submittedName>
</protein>
<evidence type="ECO:0000313" key="7">
    <source>
        <dbReference type="Proteomes" id="UP001139006"/>
    </source>
</evidence>
<dbReference type="NCBIfam" id="TIGR03506">
    <property type="entry name" value="FlgEFG_subfam"/>
    <property type="match status" value="1"/>
</dbReference>
<keyword evidence="6" id="KW-0966">Cell projection</keyword>
<dbReference type="Pfam" id="PF22692">
    <property type="entry name" value="LlgE_F_G_D1"/>
    <property type="match status" value="1"/>
</dbReference>
<feature type="domain" description="Flagellar hook protein FlgE/F/G-like D1" evidence="5">
    <location>
        <begin position="92"/>
        <end position="157"/>
    </location>
</feature>
<dbReference type="GO" id="GO:0009425">
    <property type="term" value="C:bacterial-type flagellum basal body"/>
    <property type="evidence" value="ECO:0007669"/>
    <property type="project" value="UniProtKB-SubCell"/>
</dbReference>
<evidence type="ECO:0000259" key="3">
    <source>
        <dbReference type="Pfam" id="PF00460"/>
    </source>
</evidence>
<name>A0A9X2FHI7_9LACO</name>
<evidence type="ECO:0000259" key="4">
    <source>
        <dbReference type="Pfam" id="PF06429"/>
    </source>
</evidence>
<sequence>MGVNNTFSTSLTGMNGLQTQLDIVANNVSNSNTTGYKTQQASFSELLNKDITEDVTEDEQPLAVNMGVKVTSGEADYSQGTISETGVSTDFAINGNGFFGVTDTSGNLYLTRDGDFSFDANGDLVNSQGYKVSMNATVPTNQWPSGTLNVSSNGEMSINTGTESVQVGQLAIYEPSSLSSLINRGDNLYSVATGTTLNSNLNGATDLGSIKQGALESSNVDLASEMSNLIIAQRAYSLNSQMLKSNDDMWESINSFNS</sequence>
<keyword evidence="6" id="KW-0282">Flagellum</keyword>
<reference evidence="6 7" key="1">
    <citation type="journal article" date="2023" name="Int. J. Syst. Evol. Microbiol.">
        <title>Ligilactobacillus ubinensis sp. nov., a novel species isolated from the wild ferment of a durian fruit (Durio zibethinus).</title>
        <authorList>
            <person name="Heng Y.C."/>
            <person name="Menon N."/>
            <person name="Chen B."/>
            <person name="Loo B.Z.L."/>
            <person name="Wong G.W.J."/>
            <person name="Lim A.C.H."/>
            <person name="Silvaraju S."/>
            <person name="Kittelmann S."/>
        </authorList>
    </citation>
    <scope>NUCLEOTIDE SEQUENCE [LARGE SCALE GENOMIC DNA]</scope>
    <source>
        <strain evidence="6 7">WILCCON 0076</strain>
    </source>
</reference>